<sequence length="183" mass="21046">MWRRGEPSEWIRVEQSGIHGSGVFAAKDIPAGTPIVEYLGEIIDKDEAERRGLEQMEVARETGDAAVYVFIINDDYDIDGNFEWNVARLINHSCDPNCESAIDEDDRIWVSALRDIKKGEELGFDYGFDLDHYLDHPCYCGKDGCVGYIVGRDYWDELLKKEKARLEKAKKRKAKRARKGKKR</sequence>
<dbReference type="PROSITE" id="PS50280">
    <property type="entry name" value="SET"/>
    <property type="match status" value="1"/>
</dbReference>
<evidence type="ECO:0000313" key="6">
    <source>
        <dbReference type="EMBL" id="QQL46418.1"/>
    </source>
</evidence>
<dbReference type="EMBL" id="CP066776">
    <property type="protein sequence ID" value="QQL46418.1"/>
    <property type="molecule type" value="Genomic_DNA"/>
</dbReference>
<dbReference type="Proteomes" id="UP000475117">
    <property type="component" value="Chromosome"/>
</dbReference>
<dbReference type="GO" id="GO:0032259">
    <property type="term" value="P:methylation"/>
    <property type="evidence" value="ECO:0007669"/>
    <property type="project" value="UniProtKB-KW"/>
</dbReference>
<evidence type="ECO:0000256" key="2">
    <source>
        <dbReference type="ARBA" id="ARBA00022454"/>
    </source>
</evidence>
<dbReference type="InterPro" id="IPR050777">
    <property type="entry name" value="SET2_Histone-Lys_MeTrsfase"/>
</dbReference>
<dbReference type="Gene3D" id="2.170.270.10">
    <property type="entry name" value="SET domain"/>
    <property type="match status" value="1"/>
</dbReference>
<gene>
    <name evidence="6" type="ORF">G3M56_011360</name>
</gene>
<evidence type="ECO:0000256" key="5">
    <source>
        <dbReference type="ARBA" id="ARBA00022691"/>
    </source>
</evidence>
<dbReference type="SMART" id="SM00317">
    <property type="entry name" value="SET"/>
    <property type="match status" value="1"/>
</dbReference>
<organism evidence="6 7">
    <name type="scientific">Sulfuriroseicoccus oceanibius</name>
    <dbReference type="NCBI Taxonomy" id="2707525"/>
    <lineage>
        <taxon>Bacteria</taxon>
        <taxon>Pseudomonadati</taxon>
        <taxon>Verrucomicrobiota</taxon>
        <taxon>Verrucomicrobiia</taxon>
        <taxon>Verrucomicrobiales</taxon>
        <taxon>Verrucomicrobiaceae</taxon>
        <taxon>Sulfuriroseicoccus</taxon>
    </lineage>
</organism>
<dbReference type="PANTHER" id="PTHR22884">
    <property type="entry name" value="SET DOMAIN PROTEINS"/>
    <property type="match status" value="1"/>
</dbReference>
<dbReference type="InterPro" id="IPR003616">
    <property type="entry name" value="Post-SET_dom"/>
</dbReference>
<evidence type="ECO:0000256" key="3">
    <source>
        <dbReference type="ARBA" id="ARBA00022603"/>
    </source>
</evidence>
<proteinExistence type="predicted"/>
<dbReference type="AlphaFoldDB" id="A0A6B3L547"/>
<reference evidence="6 7" key="1">
    <citation type="submission" date="2020-12" db="EMBL/GenBank/DDBJ databases">
        <title>Sulforoseuscoccus oceanibium gen. nov., sp. nov., a representative of the phylum Verrucomicrobia with special cytoplasmic membrane, and proposal of Sulforoseuscoccusaceae fam. nov.</title>
        <authorList>
            <person name="Xi F."/>
        </authorList>
    </citation>
    <scope>NUCLEOTIDE SEQUENCE [LARGE SCALE GENOMIC DNA]</scope>
    <source>
        <strain evidence="6 7">T37</strain>
    </source>
</reference>
<keyword evidence="5" id="KW-0949">S-adenosyl-L-methionine</keyword>
<dbReference type="GO" id="GO:0005694">
    <property type="term" value="C:chromosome"/>
    <property type="evidence" value="ECO:0007669"/>
    <property type="project" value="UniProtKB-SubCell"/>
</dbReference>
<comment type="subcellular location">
    <subcellularLocation>
        <location evidence="1">Chromosome</location>
    </subcellularLocation>
</comment>
<evidence type="ECO:0000256" key="4">
    <source>
        <dbReference type="ARBA" id="ARBA00022679"/>
    </source>
</evidence>
<dbReference type="SUPFAM" id="SSF82199">
    <property type="entry name" value="SET domain"/>
    <property type="match status" value="1"/>
</dbReference>
<keyword evidence="4 6" id="KW-0808">Transferase</keyword>
<dbReference type="KEGG" id="soa:G3M56_011360"/>
<dbReference type="InterPro" id="IPR046341">
    <property type="entry name" value="SET_dom_sf"/>
</dbReference>
<dbReference type="InterPro" id="IPR001214">
    <property type="entry name" value="SET_dom"/>
</dbReference>
<keyword evidence="2" id="KW-0158">Chromosome</keyword>
<dbReference type="Pfam" id="PF00856">
    <property type="entry name" value="SET"/>
    <property type="match status" value="1"/>
</dbReference>
<keyword evidence="7" id="KW-1185">Reference proteome</keyword>
<accession>A0A6B3L547</accession>
<name>A0A6B3L547_9BACT</name>
<dbReference type="GO" id="GO:0008168">
    <property type="term" value="F:methyltransferase activity"/>
    <property type="evidence" value="ECO:0007669"/>
    <property type="project" value="UniProtKB-KW"/>
</dbReference>
<keyword evidence="3 6" id="KW-0489">Methyltransferase</keyword>
<evidence type="ECO:0000256" key="1">
    <source>
        <dbReference type="ARBA" id="ARBA00004286"/>
    </source>
</evidence>
<evidence type="ECO:0000313" key="7">
    <source>
        <dbReference type="Proteomes" id="UP000475117"/>
    </source>
</evidence>
<protein>
    <submittedName>
        <fullName evidence="6">SET domain-containing protein-lysine N-methyltransferase</fullName>
    </submittedName>
</protein>
<dbReference type="PROSITE" id="PS50868">
    <property type="entry name" value="POST_SET"/>
    <property type="match status" value="1"/>
</dbReference>